<dbReference type="AlphaFoldDB" id="A0A4R1RWV2"/>
<evidence type="ECO:0000313" key="2">
    <source>
        <dbReference type="EMBL" id="TCL70979.1"/>
    </source>
</evidence>
<evidence type="ECO:0000313" key="3">
    <source>
        <dbReference type="Proteomes" id="UP000295008"/>
    </source>
</evidence>
<gene>
    <name evidence="2" type="ORF">EDC14_1008129</name>
</gene>
<organism evidence="2 3">
    <name type="scientific">Hydrogenispora ethanolica</name>
    <dbReference type="NCBI Taxonomy" id="1082276"/>
    <lineage>
        <taxon>Bacteria</taxon>
        <taxon>Bacillati</taxon>
        <taxon>Bacillota</taxon>
        <taxon>Hydrogenispora</taxon>
    </lineage>
</organism>
<proteinExistence type="predicted"/>
<accession>A0A4R1RWV2</accession>
<dbReference type="Proteomes" id="UP000295008">
    <property type="component" value="Unassembled WGS sequence"/>
</dbReference>
<name>A0A4R1RWV2_HYDET</name>
<feature type="compositionally biased region" description="Polar residues" evidence="1">
    <location>
        <begin position="17"/>
        <end position="26"/>
    </location>
</feature>
<reference evidence="2 3" key="1">
    <citation type="submission" date="2019-03" db="EMBL/GenBank/DDBJ databases">
        <title>Genomic Encyclopedia of Type Strains, Phase IV (KMG-IV): sequencing the most valuable type-strain genomes for metagenomic binning, comparative biology and taxonomic classification.</title>
        <authorList>
            <person name="Goeker M."/>
        </authorList>
    </citation>
    <scope>NUCLEOTIDE SEQUENCE [LARGE SCALE GENOMIC DNA]</scope>
    <source>
        <strain evidence="2 3">LX-B</strain>
    </source>
</reference>
<feature type="region of interest" description="Disordered" evidence="1">
    <location>
        <begin position="14"/>
        <end position="35"/>
    </location>
</feature>
<evidence type="ECO:0000256" key="1">
    <source>
        <dbReference type="SAM" id="MobiDB-lite"/>
    </source>
</evidence>
<keyword evidence="3" id="KW-1185">Reference proteome</keyword>
<comment type="caution">
    <text evidence="2">The sequence shown here is derived from an EMBL/GenBank/DDBJ whole genome shotgun (WGS) entry which is preliminary data.</text>
</comment>
<protein>
    <submittedName>
        <fullName evidence="2">Uncharacterized protein</fullName>
    </submittedName>
</protein>
<dbReference type="EMBL" id="SLUN01000008">
    <property type="protein sequence ID" value="TCL70979.1"/>
    <property type="molecule type" value="Genomic_DNA"/>
</dbReference>
<sequence>MVKTFQRKTMMPKNWFVSPTPQTSKPPRSLPARGSRVPSVSFHNSCATTQGNRVTSLLNRVTLHGYHASSLIHSATSHSYCATSLIHSASLHSYCASSLIHSATSHSYCAISLIHSASSHSYRASSPINSATHSAAARALSSTDGSAILSSGLLFRYFERNLIQSKFLREKEISIFPFL</sequence>